<comment type="caution">
    <text evidence="3">The sequence shown here is derived from an EMBL/GenBank/DDBJ whole genome shotgun (WGS) entry which is preliminary data.</text>
</comment>
<dbReference type="InterPro" id="IPR051001">
    <property type="entry name" value="Calbindin_Ca-bind"/>
</dbReference>
<gene>
    <name evidence="3" type="ORF">THRCLA_20891</name>
</gene>
<evidence type="ECO:0000259" key="2">
    <source>
        <dbReference type="PROSITE" id="PS50222"/>
    </source>
</evidence>
<dbReference type="Gene3D" id="1.10.238.10">
    <property type="entry name" value="EF-hand"/>
    <property type="match status" value="2"/>
</dbReference>
<dbReference type="InterPro" id="IPR011992">
    <property type="entry name" value="EF-hand-dom_pair"/>
</dbReference>
<dbReference type="GO" id="GO:0051480">
    <property type="term" value="P:regulation of cytosolic calcium ion concentration"/>
    <property type="evidence" value="ECO:0007669"/>
    <property type="project" value="TreeGrafter"/>
</dbReference>
<reference evidence="3 4" key="1">
    <citation type="journal article" date="2014" name="Genome Biol. Evol.">
        <title>The secreted proteins of Achlya hypogyna and Thraustotheca clavata identify the ancestral oomycete secretome and reveal gene acquisitions by horizontal gene transfer.</title>
        <authorList>
            <person name="Misner I."/>
            <person name="Blouin N."/>
            <person name="Leonard G."/>
            <person name="Richards T.A."/>
            <person name="Lane C.E."/>
        </authorList>
    </citation>
    <scope>NUCLEOTIDE SEQUENCE [LARGE SCALE GENOMIC DNA]</scope>
    <source>
        <strain evidence="3 4">ATCC 34112</strain>
    </source>
</reference>
<evidence type="ECO:0000256" key="1">
    <source>
        <dbReference type="ARBA" id="ARBA00022837"/>
    </source>
</evidence>
<dbReference type="EMBL" id="JNBS01000618">
    <property type="protein sequence ID" value="OQS04408.1"/>
    <property type="molecule type" value="Genomic_DNA"/>
</dbReference>
<accession>A0A1W0A2C4</accession>
<dbReference type="PROSITE" id="PS00018">
    <property type="entry name" value="EF_HAND_1"/>
    <property type="match status" value="1"/>
</dbReference>
<feature type="domain" description="EF-hand" evidence="2">
    <location>
        <begin position="7"/>
        <end position="42"/>
    </location>
</feature>
<dbReference type="GO" id="GO:0005509">
    <property type="term" value="F:calcium ion binding"/>
    <property type="evidence" value="ECO:0007669"/>
    <property type="project" value="InterPro"/>
</dbReference>
<keyword evidence="4" id="KW-1185">Reference proteome</keyword>
<dbReference type="OrthoDB" id="26525at2759"/>
<dbReference type="Pfam" id="PF13499">
    <property type="entry name" value="EF-hand_7"/>
    <property type="match status" value="1"/>
</dbReference>
<dbReference type="PROSITE" id="PS50222">
    <property type="entry name" value="EF_HAND_2"/>
    <property type="match status" value="2"/>
</dbReference>
<evidence type="ECO:0000313" key="4">
    <source>
        <dbReference type="Proteomes" id="UP000243217"/>
    </source>
</evidence>
<name>A0A1W0A2C4_9STRA</name>
<dbReference type="PANTHER" id="PTHR19972:SF10">
    <property type="entry name" value="CALBINDIN-32"/>
    <property type="match status" value="1"/>
</dbReference>
<dbReference type="AlphaFoldDB" id="A0A1W0A2C4"/>
<dbReference type="GO" id="GO:0005829">
    <property type="term" value="C:cytosol"/>
    <property type="evidence" value="ECO:0007669"/>
    <property type="project" value="TreeGrafter"/>
</dbReference>
<proteinExistence type="predicted"/>
<sequence>MADVQAAIDKCIADIWATFDQDNNGYLDREETRNFIESMAEAMSQDGTKAETIDFDSCFDEYDKNHDGRLSRDEMRVFVKQMMGLQ</sequence>
<dbReference type="PANTHER" id="PTHR19972">
    <property type="entry name" value="CALBINDIN"/>
    <property type="match status" value="1"/>
</dbReference>
<dbReference type="InterPro" id="IPR018247">
    <property type="entry name" value="EF_Hand_1_Ca_BS"/>
</dbReference>
<dbReference type="SMART" id="SM00054">
    <property type="entry name" value="EFh"/>
    <property type="match status" value="2"/>
</dbReference>
<dbReference type="SUPFAM" id="SSF47473">
    <property type="entry name" value="EF-hand"/>
    <property type="match status" value="1"/>
</dbReference>
<feature type="domain" description="EF-hand" evidence="2">
    <location>
        <begin position="50"/>
        <end position="85"/>
    </location>
</feature>
<keyword evidence="1" id="KW-0106">Calcium</keyword>
<dbReference type="InterPro" id="IPR002048">
    <property type="entry name" value="EF_hand_dom"/>
</dbReference>
<organism evidence="3 4">
    <name type="scientific">Thraustotheca clavata</name>
    <dbReference type="NCBI Taxonomy" id="74557"/>
    <lineage>
        <taxon>Eukaryota</taxon>
        <taxon>Sar</taxon>
        <taxon>Stramenopiles</taxon>
        <taxon>Oomycota</taxon>
        <taxon>Saprolegniomycetes</taxon>
        <taxon>Saprolegniales</taxon>
        <taxon>Achlyaceae</taxon>
        <taxon>Thraustotheca</taxon>
    </lineage>
</organism>
<evidence type="ECO:0000313" key="3">
    <source>
        <dbReference type="EMBL" id="OQS04408.1"/>
    </source>
</evidence>
<dbReference type="Proteomes" id="UP000243217">
    <property type="component" value="Unassembled WGS sequence"/>
</dbReference>
<protein>
    <recommendedName>
        <fullName evidence="2">EF-hand domain-containing protein</fullName>
    </recommendedName>
</protein>
<dbReference type="GO" id="GO:0005634">
    <property type="term" value="C:nucleus"/>
    <property type="evidence" value="ECO:0007669"/>
    <property type="project" value="TreeGrafter"/>
</dbReference>